<keyword evidence="1" id="KW-0812">Transmembrane</keyword>
<accession>A0A151NAQ9</accession>
<sequence length="134" mass="14548">MRQSWTSVIDFFSNASYALAQIPFISMSLVFRLLLMPPSLEPTCQRGAAAWQKWDLGQKHPQELSCLQGALGTQTGVQGLQRSLGTAEAPRVTVPLSSFGLVFALGPPEKWLQHSGRIPVHGLRDPCSCSSGPN</sequence>
<gene>
    <name evidence="2" type="ORF">Y1Q_0014237</name>
</gene>
<keyword evidence="1" id="KW-1133">Transmembrane helix</keyword>
<name>A0A151NAQ9_ALLMI</name>
<dbReference type="AlphaFoldDB" id="A0A151NAQ9"/>
<dbReference type="Proteomes" id="UP000050525">
    <property type="component" value="Unassembled WGS sequence"/>
</dbReference>
<protein>
    <submittedName>
        <fullName evidence="2">Uncharacterized protein</fullName>
    </submittedName>
</protein>
<keyword evidence="1" id="KW-0472">Membrane</keyword>
<keyword evidence="3" id="KW-1185">Reference proteome</keyword>
<organism evidence="2 3">
    <name type="scientific">Alligator mississippiensis</name>
    <name type="common">American alligator</name>
    <dbReference type="NCBI Taxonomy" id="8496"/>
    <lineage>
        <taxon>Eukaryota</taxon>
        <taxon>Metazoa</taxon>
        <taxon>Chordata</taxon>
        <taxon>Craniata</taxon>
        <taxon>Vertebrata</taxon>
        <taxon>Euteleostomi</taxon>
        <taxon>Archelosauria</taxon>
        <taxon>Archosauria</taxon>
        <taxon>Crocodylia</taxon>
        <taxon>Alligatoridae</taxon>
        <taxon>Alligatorinae</taxon>
        <taxon>Alligator</taxon>
    </lineage>
</organism>
<dbReference type="EMBL" id="AKHW03003640">
    <property type="protein sequence ID" value="KYO33827.1"/>
    <property type="molecule type" value="Genomic_DNA"/>
</dbReference>
<feature type="transmembrane region" description="Helical" evidence="1">
    <location>
        <begin position="15"/>
        <end position="35"/>
    </location>
</feature>
<evidence type="ECO:0000256" key="1">
    <source>
        <dbReference type="SAM" id="Phobius"/>
    </source>
</evidence>
<comment type="caution">
    <text evidence="2">The sequence shown here is derived from an EMBL/GenBank/DDBJ whole genome shotgun (WGS) entry which is preliminary data.</text>
</comment>
<evidence type="ECO:0000313" key="3">
    <source>
        <dbReference type="Proteomes" id="UP000050525"/>
    </source>
</evidence>
<reference evidence="2 3" key="1">
    <citation type="journal article" date="2012" name="Genome Biol.">
        <title>Sequencing three crocodilian genomes to illuminate the evolution of archosaurs and amniotes.</title>
        <authorList>
            <person name="St John J.A."/>
            <person name="Braun E.L."/>
            <person name="Isberg S.R."/>
            <person name="Miles L.G."/>
            <person name="Chong A.Y."/>
            <person name="Gongora J."/>
            <person name="Dalzell P."/>
            <person name="Moran C."/>
            <person name="Bed'hom B."/>
            <person name="Abzhanov A."/>
            <person name="Burgess S.C."/>
            <person name="Cooksey A.M."/>
            <person name="Castoe T.A."/>
            <person name="Crawford N.G."/>
            <person name="Densmore L.D."/>
            <person name="Drew J.C."/>
            <person name="Edwards S.V."/>
            <person name="Faircloth B.C."/>
            <person name="Fujita M.K."/>
            <person name="Greenwold M.J."/>
            <person name="Hoffmann F.G."/>
            <person name="Howard J.M."/>
            <person name="Iguchi T."/>
            <person name="Janes D.E."/>
            <person name="Khan S.Y."/>
            <person name="Kohno S."/>
            <person name="de Koning A.J."/>
            <person name="Lance S.L."/>
            <person name="McCarthy F.M."/>
            <person name="McCormack J.E."/>
            <person name="Merchant M.E."/>
            <person name="Peterson D.G."/>
            <person name="Pollock D.D."/>
            <person name="Pourmand N."/>
            <person name="Raney B.J."/>
            <person name="Roessler K.A."/>
            <person name="Sanford J.R."/>
            <person name="Sawyer R.H."/>
            <person name="Schmidt C.J."/>
            <person name="Triplett E.W."/>
            <person name="Tuberville T.D."/>
            <person name="Venegas-Anaya M."/>
            <person name="Howard J.T."/>
            <person name="Jarvis E.D."/>
            <person name="Guillette L.J.Jr."/>
            <person name="Glenn T.C."/>
            <person name="Green R.E."/>
            <person name="Ray D.A."/>
        </authorList>
    </citation>
    <scope>NUCLEOTIDE SEQUENCE [LARGE SCALE GENOMIC DNA]</scope>
    <source>
        <strain evidence="2">KSC_2009_1</strain>
    </source>
</reference>
<evidence type="ECO:0000313" key="2">
    <source>
        <dbReference type="EMBL" id="KYO33827.1"/>
    </source>
</evidence>
<proteinExistence type="predicted"/>